<dbReference type="EMBL" id="BSFQ01000057">
    <property type="protein sequence ID" value="GLL15858.1"/>
    <property type="molecule type" value="Genomic_DNA"/>
</dbReference>
<dbReference type="InterPro" id="IPR050266">
    <property type="entry name" value="AB_hydrolase_sf"/>
</dbReference>
<gene>
    <name evidence="2" type="primary">mhpC</name>
    <name evidence="2" type="ORF">GCM10017577_70120</name>
</gene>
<evidence type="ECO:0000259" key="1">
    <source>
        <dbReference type="Pfam" id="PF00561"/>
    </source>
</evidence>
<keyword evidence="2" id="KW-0378">Hydrolase</keyword>
<dbReference type="SUPFAM" id="SSF53474">
    <property type="entry name" value="alpha/beta-Hydrolases"/>
    <property type="match status" value="1"/>
</dbReference>
<dbReference type="InterPro" id="IPR000639">
    <property type="entry name" value="Epox_hydrolase-like"/>
</dbReference>
<keyword evidence="3" id="KW-1185">Reference proteome</keyword>
<dbReference type="GO" id="GO:0016020">
    <property type="term" value="C:membrane"/>
    <property type="evidence" value="ECO:0007669"/>
    <property type="project" value="TreeGrafter"/>
</dbReference>
<dbReference type="PANTHER" id="PTHR43798">
    <property type="entry name" value="MONOACYLGLYCEROL LIPASE"/>
    <property type="match status" value="1"/>
</dbReference>
<accession>A0A9W6P0Z5</accession>
<dbReference type="PRINTS" id="PR00111">
    <property type="entry name" value="ABHYDROLASE"/>
</dbReference>
<dbReference type="InterPro" id="IPR029058">
    <property type="entry name" value="AB_hydrolase_fold"/>
</dbReference>
<reference evidence="2" key="2">
    <citation type="submission" date="2023-01" db="EMBL/GenBank/DDBJ databases">
        <authorList>
            <person name="Sun Q."/>
            <person name="Evtushenko L."/>
        </authorList>
    </citation>
    <scope>NUCLEOTIDE SEQUENCE</scope>
    <source>
        <strain evidence="2">VKM Ac-1069</strain>
    </source>
</reference>
<proteinExistence type="predicted"/>
<dbReference type="Gene3D" id="3.40.50.1820">
    <property type="entry name" value="alpha/beta hydrolase"/>
    <property type="match status" value="1"/>
</dbReference>
<organism evidence="2 3">
    <name type="scientific">Pseudonocardia halophobica</name>
    <dbReference type="NCBI Taxonomy" id="29401"/>
    <lineage>
        <taxon>Bacteria</taxon>
        <taxon>Bacillati</taxon>
        <taxon>Actinomycetota</taxon>
        <taxon>Actinomycetes</taxon>
        <taxon>Pseudonocardiales</taxon>
        <taxon>Pseudonocardiaceae</taxon>
        <taxon>Pseudonocardia</taxon>
    </lineage>
</organism>
<dbReference type="RefSeq" id="WP_037053726.1">
    <property type="nucleotide sequence ID" value="NZ_BAAAUZ010000075.1"/>
</dbReference>
<sequence length="323" mass="35786">MALTDEGLVPIPGMASRWVRLASGAKAHYMTSGDHGPAVVLLHGGLPGSSGTAGWRFMAPFLGENGFRVYCPDQPGFGHADTSPEHLPNGVHSHVDFLQEFTTALCLDEFHLAGNSMGCMNTVNYVVAHPERVLSFALIAGGIGDQLAPEKKPEGKKDLRRYDGTRDGMRAMMTAIIHRGEAISDDLIEMRFQAAERQKEAHARYWPSLRQYMGDHPWESESLAARMSTKGRIDRIDIPGVYLYGQDDVLNPVEWGYEQEDVLPNVQFFYPPDCGHQGQTDRPDLFNPLFLEFFRDGRVSRQTADAAGISKRRAELAAVVEQA</sequence>
<name>A0A9W6P0Z5_9PSEU</name>
<evidence type="ECO:0000313" key="2">
    <source>
        <dbReference type="EMBL" id="GLL15858.1"/>
    </source>
</evidence>
<dbReference type="Pfam" id="PF00561">
    <property type="entry name" value="Abhydrolase_1"/>
    <property type="match status" value="1"/>
</dbReference>
<dbReference type="InterPro" id="IPR000073">
    <property type="entry name" value="AB_hydrolase_1"/>
</dbReference>
<dbReference type="Proteomes" id="UP001143463">
    <property type="component" value="Unassembled WGS sequence"/>
</dbReference>
<dbReference type="PANTHER" id="PTHR43798:SF33">
    <property type="entry name" value="HYDROLASE, PUTATIVE (AFU_ORTHOLOGUE AFUA_2G14860)-RELATED"/>
    <property type="match status" value="1"/>
</dbReference>
<feature type="domain" description="AB hydrolase-1" evidence="1">
    <location>
        <begin position="39"/>
        <end position="282"/>
    </location>
</feature>
<dbReference type="PRINTS" id="PR00412">
    <property type="entry name" value="EPOXHYDRLASE"/>
</dbReference>
<dbReference type="GO" id="GO:0016787">
    <property type="term" value="F:hydrolase activity"/>
    <property type="evidence" value="ECO:0007669"/>
    <property type="project" value="UniProtKB-KW"/>
</dbReference>
<reference evidence="2" key="1">
    <citation type="journal article" date="2014" name="Int. J. Syst. Evol. Microbiol.">
        <title>Complete genome sequence of Corynebacterium casei LMG S-19264T (=DSM 44701T), isolated from a smear-ripened cheese.</title>
        <authorList>
            <consortium name="US DOE Joint Genome Institute (JGI-PGF)"/>
            <person name="Walter F."/>
            <person name="Albersmeier A."/>
            <person name="Kalinowski J."/>
            <person name="Ruckert C."/>
        </authorList>
    </citation>
    <scope>NUCLEOTIDE SEQUENCE</scope>
    <source>
        <strain evidence="2">VKM Ac-1069</strain>
    </source>
</reference>
<dbReference type="AlphaFoldDB" id="A0A9W6P0Z5"/>
<comment type="caution">
    <text evidence="2">The sequence shown here is derived from an EMBL/GenBank/DDBJ whole genome shotgun (WGS) entry which is preliminary data.</text>
</comment>
<evidence type="ECO:0000313" key="3">
    <source>
        <dbReference type="Proteomes" id="UP001143463"/>
    </source>
</evidence>
<protein>
    <submittedName>
        <fullName evidence="2">4,5-9,10-diseco-3-hydroxy-5,9, 17-trioxoandrosta-1 (10),2-diene-4-oate hydrolase</fullName>
    </submittedName>
</protein>